<evidence type="ECO:0000259" key="1">
    <source>
        <dbReference type="Pfam" id="PF13546"/>
    </source>
</evidence>
<evidence type="ECO:0000313" key="3">
    <source>
        <dbReference type="Proteomes" id="UP000196027"/>
    </source>
</evidence>
<dbReference type="AlphaFoldDB" id="A0A1Y0I4L3"/>
<sequence>MDAKGYGNIPEILFDWITFLVKALPLRSVPTFIELLIGAMLTPTGFVTDAWLMVAMKRHWTSYFKWLQKGKWSWVALAQQLGQLLTQWCPNEQWYLAIDDTLVLRNSKKAPSSQFHHMHGNKANRPQFVRGQCWVSLSAIVKGQKQAWSIPLISRLTRACGNGNKLVTAGILLRVMRSFFTGATVLMDSWYMRGTLIASLQGMGYHVIGQVRKDTALYDVPERTGKRGRPRKYGEKYTPERVTNLEETCANVTIYGRQQSLRYRTAIAKARFLDGQLVKVVWVQFENEDGSLKPARLLLTTRTNISGIDIIKAYAKRWSIEPMFHQLKNRWGWNETWQQSRQVLHRWVQIISLSYALVQLLTYWKESAGQEMHLDIPWRKHAPITAGLVRLKLQRNLQQVAVRDWWDVKSRIFKPPERAIE</sequence>
<dbReference type="InterPro" id="IPR038721">
    <property type="entry name" value="IS701-like_DDE_dom"/>
</dbReference>
<name>A0A1Y0I4L3_9GAMM</name>
<protein>
    <submittedName>
        <fullName evidence="2">IS701 family transposase</fullName>
    </submittedName>
</protein>
<dbReference type="Gene3D" id="3.90.350.10">
    <property type="entry name" value="Transposase Inhibitor Protein From Tn5, Chain A, domain 1"/>
    <property type="match status" value="1"/>
</dbReference>
<dbReference type="Proteomes" id="UP000196027">
    <property type="component" value="Chromosome"/>
</dbReference>
<keyword evidence="3" id="KW-1185">Reference proteome</keyword>
<dbReference type="InterPro" id="IPR012337">
    <property type="entry name" value="RNaseH-like_sf"/>
</dbReference>
<gene>
    <name evidence="2" type="ORF">OLMES_1269</name>
</gene>
<organism evidence="2 3">
    <name type="scientific">Oleiphilus messinensis</name>
    <dbReference type="NCBI Taxonomy" id="141451"/>
    <lineage>
        <taxon>Bacteria</taxon>
        <taxon>Pseudomonadati</taxon>
        <taxon>Pseudomonadota</taxon>
        <taxon>Gammaproteobacteria</taxon>
        <taxon>Oceanospirillales</taxon>
        <taxon>Oleiphilaceae</taxon>
        <taxon>Oleiphilus</taxon>
    </lineage>
</organism>
<feature type="domain" description="Transposase IS701-like DDE" evidence="1">
    <location>
        <begin position="55"/>
        <end position="264"/>
    </location>
</feature>
<dbReference type="RefSeq" id="WP_087460469.1">
    <property type="nucleotide sequence ID" value="NZ_CP021425.1"/>
</dbReference>
<dbReference type="OrthoDB" id="6191312at2"/>
<evidence type="ECO:0000313" key="2">
    <source>
        <dbReference type="EMBL" id="ARU55351.1"/>
    </source>
</evidence>
<dbReference type="Pfam" id="PF13546">
    <property type="entry name" value="DDE_5"/>
    <property type="match status" value="1"/>
</dbReference>
<proteinExistence type="predicted"/>
<dbReference type="EMBL" id="CP021425">
    <property type="protein sequence ID" value="ARU55351.1"/>
    <property type="molecule type" value="Genomic_DNA"/>
</dbReference>
<dbReference type="KEGG" id="ome:OLMES_1269"/>
<reference evidence="2 3" key="1">
    <citation type="submission" date="2017-05" db="EMBL/GenBank/DDBJ databases">
        <title>Genomic insights into alkan degradation activity of Oleiphilus messinensis.</title>
        <authorList>
            <person name="Kozyavkin S.A."/>
            <person name="Slesarev A.I."/>
            <person name="Golyshin P.N."/>
            <person name="Korzhenkov A."/>
            <person name="Golyshina O.N."/>
            <person name="Toshchakov S.V."/>
        </authorList>
    </citation>
    <scope>NUCLEOTIDE SEQUENCE [LARGE SCALE GENOMIC DNA]</scope>
    <source>
        <strain evidence="2 3">ME102</strain>
    </source>
</reference>
<accession>A0A1Y0I4L3</accession>
<dbReference type="SUPFAM" id="SSF53098">
    <property type="entry name" value="Ribonuclease H-like"/>
    <property type="match status" value="1"/>
</dbReference>